<proteinExistence type="predicted"/>
<reference evidence="3" key="2">
    <citation type="submission" date="2016-02" db="EMBL/GenBank/DDBJ databases">
        <title>Draft genome sequence of five rapidly growing Mycobacterium species.</title>
        <authorList>
            <person name="Katahira K."/>
            <person name="Gotou Y."/>
            <person name="Iida K."/>
            <person name="Ogura Y."/>
            <person name="Hayashi T."/>
        </authorList>
    </citation>
    <scope>NUCLEOTIDE SEQUENCE [LARGE SCALE GENOMIC DNA]</scope>
    <source>
        <strain evidence="3">JCM6368</strain>
    </source>
</reference>
<protein>
    <submittedName>
        <fullName evidence="2">Uncharacterized protein</fullName>
    </submittedName>
</protein>
<dbReference type="EMBL" id="BCSZ01000029">
    <property type="protein sequence ID" value="GAT02650.1"/>
    <property type="molecule type" value="Genomic_DNA"/>
</dbReference>
<evidence type="ECO:0000313" key="3">
    <source>
        <dbReference type="Proteomes" id="UP000069705"/>
    </source>
</evidence>
<sequence>MRVRHPDSVEGVAVRFLACAWDGDTERVGRWWVWVLWGGLACWLAGFWWHWTRTSWWIFDILMVPLMGALYLLGPVAVLVAAVRGRRWVVLATVVPVMVVVTAVVNSGWMVAPRAWFAMHRPLFEQSLETDPGRGYYGNKLPGSLRFLVAEGRVSNRDGSRFFPQWIGIPDDAGGYLYNPNESPEGVDMYGDICSNPVDLGDGWWMCGLRNNGW</sequence>
<accession>A0A117IEJ9</accession>
<feature type="transmembrane region" description="Helical" evidence="1">
    <location>
        <begin position="31"/>
        <end position="49"/>
    </location>
</feature>
<evidence type="ECO:0000256" key="1">
    <source>
        <dbReference type="SAM" id="Phobius"/>
    </source>
</evidence>
<dbReference type="Proteomes" id="UP000069705">
    <property type="component" value="Unassembled WGS sequence"/>
</dbReference>
<organism evidence="2 3">
    <name type="scientific">Mycolicibacterium fortuitum subsp. acetamidolyticum</name>
    <dbReference type="NCBI Taxonomy" id="144550"/>
    <lineage>
        <taxon>Bacteria</taxon>
        <taxon>Bacillati</taxon>
        <taxon>Actinomycetota</taxon>
        <taxon>Actinomycetes</taxon>
        <taxon>Mycobacteriales</taxon>
        <taxon>Mycobacteriaceae</taxon>
        <taxon>Mycolicibacterium</taxon>
    </lineage>
</organism>
<keyword evidence="1" id="KW-0472">Membrane</keyword>
<gene>
    <name evidence="2" type="ORF">RMCFA_2762</name>
</gene>
<reference evidence="2 3" key="1">
    <citation type="journal article" date="2016" name="Genome Announc.">
        <title>Draft Genome Sequences of Five Rapidly Growing Mycobacterium Species, M. thermoresistibile, M. fortuitum subsp. acetamidolyticum, M. canariasense, M. brisbanense, and M. novocastrense.</title>
        <authorList>
            <person name="Katahira K."/>
            <person name="Ogura Y."/>
            <person name="Gotoh Y."/>
            <person name="Hayashi T."/>
        </authorList>
    </citation>
    <scope>NUCLEOTIDE SEQUENCE [LARGE SCALE GENOMIC DNA]</scope>
    <source>
        <strain evidence="2 3">JCM6368</strain>
    </source>
</reference>
<evidence type="ECO:0000313" key="2">
    <source>
        <dbReference type="EMBL" id="GAT02650.1"/>
    </source>
</evidence>
<comment type="caution">
    <text evidence="2">The sequence shown here is derived from an EMBL/GenBank/DDBJ whole genome shotgun (WGS) entry which is preliminary data.</text>
</comment>
<feature type="transmembrane region" description="Helical" evidence="1">
    <location>
        <begin position="61"/>
        <end position="82"/>
    </location>
</feature>
<name>A0A117IEJ9_MYCFO</name>
<feature type="transmembrane region" description="Helical" evidence="1">
    <location>
        <begin position="88"/>
        <end position="112"/>
    </location>
</feature>
<dbReference type="AlphaFoldDB" id="A0A117IEJ9"/>
<keyword evidence="1" id="KW-1133">Transmembrane helix</keyword>
<keyword evidence="1" id="KW-0812">Transmembrane</keyword>